<accession>A0A975BS64</accession>
<evidence type="ECO:0000313" key="2">
    <source>
        <dbReference type="Proteomes" id="UP000663722"/>
    </source>
</evidence>
<proteinExistence type="predicted"/>
<protein>
    <submittedName>
        <fullName evidence="1">Uncharacterized protein</fullName>
    </submittedName>
</protein>
<gene>
    <name evidence="1" type="ORF">dnm_062960</name>
</gene>
<dbReference type="KEGG" id="dmm:dnm_062960"/>
<dbReference type="EMBL" id="CP061800">
    <property type="protein sequence ID" value="QTA90234.1"/>
    <property type="molecule type" value="Genomic_DNA"/>
</dbReference>
<dbReference type="AlphaFoldDB" id="A0A975BS64"/>
<sequence>MSRSELLSVVRDFLKNNIFKIQGRYGDLNRVWFLFEVPQNVIPAFIGMTFYNELFYNNFMACRSQ</sequence>
<name>A0A975BS64_9BACT</name>
<organism evidence="1 2">
    <name type="scientific">Desulfonema magnum</name>
    <dbReference type="NCBI Taxonomy" id="45655"/>
    <lineage>
        <taxon>Bacteria</taxon>
        <taxon>Pseudomonadati</taxon>
        <taxon>Thermodesulfobacteriota</taxon>
        <taxon>Desulfobacteria</taxon>
        <taxon>Desulfobacterales</taxon>
        <taxon>Desulfococcaceae</taxon>
        <taxon>Desulfonema</taxon>
    </lineage>
</organism>
<reference evidence="1" key="1">
    <citation type="journal article" date="2021" name="Microb. Physiol.">
        <title>Proteogenomic Insights into the Physiology of Marine, Sulfate-Reducing, Filamentous Desulfonema limicola and Desulfonema magnum.</title>
        <authorList>
            <person name="Schnaars V."/>
            <person name="Wohlbrand L."/>
            <person name="Scheve S."/>
            <person name="Hinrichs C."/>
            <person name="Reinhardt R."/>
            <person name="Rabus R."/>
        </authorList>
    </citation>
    <scope>NUCLEOTIDE SEQUENCE</scope>
    <source>
        <strain evidence="1">4be13</strain>
    </source>
</reference>
<keyword evidence="2" id="KW-1185">Reference proteome</keyword>
<evidence type="ECO:0000313" key="1">
    <source>
        <dbReference type="EMBL" id="QTA90234.1"/>
    </source>
</evidence>
<dbReference type="Proteomes" id="UP000663722">
    <property type="component" value="Chromosome"/>
</dbReference>